<accession>A0AAV7QL20</accession>
<dbReference type="EMBL" id="JANPWB010000010">
    <property type="protein sequence ID" value="KAJ1140182.1"/>
    <property type="molecule type" value="Genomic_DNA"/>
</dbReference>
<feature type="compositionally biased region" description="Polar residues" evidence="1">
    <location>
        <begin position="35"/>
        <end position="44"/>
    </location>
</feature>
<feature type="region of interest" description="Disordered" evidence="1">
    <location>
        <begin position="1"/>
        <end position="44"/>
    </location>
</feature>
<evidence type="ECO:0000313" key="3">
    <source>
        <dbReference type="Proteomes" id="UP001066276"/>
    </source>
</evidence>
<proteinExistence type="predicted"/>
<reference evidence="2" key="1">
    <citation type="journal article" date="2022" name="bioRxiv">
        <title>Sequencing and chromosome-scale assembly of the giantPleurodeles waltlgenome.</title>
        <authorList>
            <person name="Brown T."/>
            <person name="Elewa A."/>
            <person name="Iarovenko S."/>
            <person name="Subramanian E."/>
            <person name="Araus A.J."/>
            <person name="Petzold A."/>
            <person name="Susuki M."/>
            <person name="Suzuki K.-i.T."/>
            <person name="Hayashi T."/>
            <person name="Toyoda A."/>
            <person name="Oliveira C."/>
            <person name="Osipova E."/>
            <person name="Leigh N.D."/>
            <person name="Simon A."/>
            <person name="Yun M.H."/>
        </authorList>
    </citation>
    <scope>NUCLEOTIDE SEQUENCE</scope>
    <source>
        <strain evidence="2">20211129_DDA</strain>
        <tissue evidence="2">Liver</tissue>
    </source>
</reference>
<gene>
    <name evidence="2" type="ORF">NDU88_006540</name>
</gene>
<keyword evidence="3" id="KW-1185">Reference proteome</keyword>
<dbReference type="Proteomes" id="UP001066276">
    <property type="component" value="Chromosome 6"/>
</dbReference>
<protein>
    <submittedName>
        <fullName evidence="2">Uncharacterized protein</fullName>
    </submittedName>
</protein>
<name>A0AAV7QL20_PLEWA</name>
<dbReference type="AlphaFoldDB" id="A0AAV7QL20"/>
<comment type="caution">
    <text evidence="2">The sequence shown here is derived from an EMBL/GenBank/DDBJ whole genome shotgun (WGS) entry which is preliminary data.</text>
</comment>
<evidence type="ECO:0000313" key="2">
    <source>
        <dbReference type="EMBL" id="KAJ1140182.1"/>
    </source>
</evidence>
<organism evidence="2 3">
    <name type="scientific">Pleurodeles waltl</name>
    <name type="common">Iberian ribbed newt</name>
    <dbReference type="NCBI Taxonomy" id="8319"/>
    <lineage>
        <taxon>Eukaryota</taxon>
        <taxon>Metazoa</taxon>
        <taxon>Chordata</taxon>
        <taxon>Craniata</taxon>
        <taxon>Vertebrata</taxon>
        <taxon>Euteleostomi</taxon>
        <taxon>Amphibia</taxon>
        <taxon>Batrachia</taxon>
        <taxon>Caudata</taxon>
        <taxon>Salamandroidea</taxon>
        <taxon>Salamandridae</taxon>
        <taxon>Pleurodelinae</taxon>
        <taxon>Pleurodeles</taxon>
    </lineage>
</organism>
<sequence>MGKTRKKKEAVREADAQRACAPPSPAETFRKGTNEDPSGNSSQVDIMQAITFTRESLETKIDSLAVDLGLLREDQCRLAERVTATEQTLSALGRG</sequence>
<evidence type="ECO:0000256" key="1">
    <source>
        <dbReference type="SAM" id="MobiDB-lite"/>
    </source>
</evidence>